<feature type="transmembrane region" description="Helical" evidence="2">
    <location>
        <begin position="100"/>
        <end position="122"/>
    </location>
</feature>
<protein>
    <submittedName>
        <fullName evidence="3">Uncharacterized protein</fullName>
    </submittedName>
</protein>
<sequence>MSEFRGSSSAQPDYSGLEVVPAGTAPEVVSASTAPEVDDSRSPAETLVEHHLYKLSVQAPLEPWRGADDAPQVRVVEKANDEISAPAPTPTPQPWWRRKVWIIALVAAVLVTVGVVVGVVVATRRADNPTPSNTTTPQPEDQPPSPPNTTRHPCDLTICPQILASALLNTWTSSPTLLLFARSATNNTLTYTTTTTTNLSLSPIFHPWQPLDLGAPLLSQPTALTWSNGTRASVFALSSPDHMVHTLKFTSISPSQQIQPPTQWQPLGGPSDSLIATCSPNGTRPDLWTTADREITHNFGIGPAFDAGWSVPSDSSWPRDVSFKTPLQRTRPGVLR</sequence>
<organism evidence="3 4">
    <name type="scientific">Podospora aff. communis PSN243</name>
    <dbReference type="NCBI Taxonomy" id="3040156"/>
    <lineage>
        <taxon>Eukaryota</taxon>
        <taxon>Fungi</taxon>
        <taxon>Dikarya</taxon>
        <taxon>Ascomycota</taxon>
        <taxon>Pezizomycotina</taxon>
        <taxon>Sordariomycetes</taxon>
        <taxon>Sordariomycetidae</taxon>
        <taxon>Sordariales</taxon>
        <taxon>Podosporaceae</taxon>
        <taxon>Podospora</taxon>
    </lineage>
</organism>
<evidence type="ECO:0000313" key="4">
    <source>
        <dbReference type="Proteomes" id="UP001321760"/>
    </source>
</evidence>
<feature type="compositionally biased region" description="Low complexity" evidence="1">
    <location>
        <begin position="126"/>
        <end position="139"/>
    </location>
</feature>
<proteinExistence type="predicted"/>
<evidence type="ECO:0000313" key="3">
    <source>
        <dbReference type="EMBL" id="KAK4445752.1"/>
    </source>
</evidence>
<evidence type="ECO:0000256" key="1">
    <source>
        <dbReference type="SAM" id="MobiDB-lite"/>
    </source>
</evidence>
<keyword evidence="2" id="KW-1133">Transmembrane helix</keyword>
<feature type="region of interest" description="Disordered" evidence="1">
    <location>
        <begin position="126"/>
        <end position="153"/>
    </location>
</feature>
<keyword evidence="4" id="KW-1185">Reference proteome</keyword>
<dbReference type="Proteomes" id="UP001321760">
    <property type="component" value="Unassembled WGS sequence"/>
</dbReference>
<keyword evidence="2" id="KW-0472">Membrane</keyword>
<comment type="caution">
    <text evidence="3">The sequence shown here is derived from an EMBL/GenBank/DDBJ whole genome shotgun (WGS) entry which is preliminary data.</text>
</comment>
<dbReference type="AlphaFoldDB" id="A0AAV9GCZ0"/>
<dbReference type="EMBL" id="MU865962">
    <property type="protein sequence ID" value="KAK4445752.1"/>
    <property type="molecule type" value="Genomic_DNA"/>
</dbReference>
<gene>
    <name evidence="3" type="ORF">QBC34DRAFT_497315</name>
</gene>
<reference evidence="3" key="1">
    <citation type="journal article" date="2023" name="Mol. Phylogenet. Evol.">
        <title>Genome-scale phylogeny and comparative genomics of the fungal order Sordariales.</title>
        <authorList>
            <person name="Hensen N."/>
            <person name="Bonometti L."/>
            <person name="Westerberg I."/>
            <person name="Brannstrom I.O."/>
            <person name="Guillou S."/>
            <person name="Cros-Aarteil S."/>
            <person name="Calhoun S."/>
            <person name="Haridas S."/>
            <person name="Kuo A."/>
            <person name="Mondo S."/>
            <person name="Pangilinan J."/>
            <person name="Riley R."/>
            <person name="LaButti K."/>
            <person name="Andreopoulos B."/>
            <person name="Lipzen A."/>
            <person name="Chen C."/>
            <person name="Yan M."/>
            <person name="Daum C."/>
            <person name="Ng V."/>
            <person name="Clum A."/>
            <person name="Steindorff A."/>
            <person name="Ohm R.A."/>
            <person name="Martin F."/>
            <person name="Silar P."/>
            <person name="Natvig D.O."/>
            <person name="Lalanne C."/>
            <person name="Gautier V."/>
            <person name="Ament-Velasquez S.L."/>
            <person name="Kruys A."/>
            <person name="Hutchinson M.I."/>
            <person name="Powell A.J."/>
            <person name="Barry K."/>
            <person name="Miller A.N."/>
            <person name="Grigoriev I.V."/>
            <person name="Debuchy R."/>
            <person name="Gladieux P."/>
            <person name="Hiltunen Thoren M."/>
            <person name="Johannesson H."/>
        </authorList>
    </citation>
    <scope>NUCLEOTIDE SEQUENCE</scope>
    <source>
        <strain evidence="3">PSN243</strain>
    </source>
</reference>
<reference evidence="3" key="2">
    <citation type="submission" date="2023-05" db="EMBL/GenBank/DDBJ databases">
        <authorList>
            <consortium name="Lawrence Berkeley National Laboratory"/>
            <person name="Steindorff A."/>
            <person name="Hensen N."/>
            <person name="Bonometti L."/>
            <person name="Westerberg I."/>
            <person name="Brannstrom I.O."/>
            <person name="Guillou S."/>
            <person name="Cros-Aarteil S."/>
            <person name="Calhoun S."/>
            <person name="Haridas S."/>
            <person name="Kuo A."/>
            <person name="Mondo S."/>
            <person name="Pangilinan J."/>
            <person name="Riley R."/>
            <person name="Labutti K."/>
            <person name="Andreopoulos B."/>
            <person name="Lipzen A."/>
            <person name="Chen C."/>
            <person name="Yanf M."/>
            <person name="Daum C."/>
            <person name="Ng V."/>
            <person name="Clum A."/>
            <person name="Ohm R."/>
            <person name="Martin F."/>
            <person name="Silar P."/>
            <person name="Natvig D."/>
            <person name="Lalanne C."/>
            <person name="Gautier V."/>
            <person name="Ament-Velasquez S.L."/>
            <person name="Kruys A."/>
            <person name="Hutchinson M.I."/>
            <person name="Powell A.J."/>
            <person name="Barry K."/>
            <person name="Miller A.N."/>
            <person name="Grigoriev I.V."/>
            <person name="Debuchy R."/>
            <person name="Gladieux P."/>
            <person name="Thoren M.H."/>
            <person name="Johannesson H."/>
        </authorList>
    </citation>
    <scope>NUCLEOTIDE SEQUENCE</scope>
    <source>
        <strain evidence="3">PSN243</strain>
    </source>
</reference>
<accession>A0AAV9GCZ0</accession>
<name>A0AAV9GCZ0_9PEZI</name>
<keyword evidence="2" id="KW-0812">Transmembrane</keyword>
<evidence type="ECO:0000256" key="2">
    <source>
        <dbReference type="SAM" id="Phobius"/>
    </source>
</evidence>